<evidence type="ECO:0000256" key="1">
    <source>
        <dbReference type="ARBA" id="ARBA00022884"/>
    </source>
</evidence>
<dbReference type="GO" id="GO:2000145">
    <property type="term" value="P:regulation of cell motility"/>
    <property type="evidence" value="ECO:0007669"/>
    <property type="project" value="Ensembl"/>
</dbReference>
<dbReference type="GO" id="GO:0008354">
    <property type="term" value="P:germ cell migration"/>
    <property type="evidence" value="ECO:0007669"/>
    <property type="project" value="Ensembl"/>
</dbReference>
<reference evidence="5" key="1">
    <citation type="submission" date="2025-08" db="UniProtKB">
        <authorList>
            <consortium name="Ensembl"/>
        </authorList>
    </citation>
    <scope>IDENTIFICATION</scope>
</reference>
<protein>
    <submittedName>
        <fullName evidence="5">DND microRNA-mediated repression inhibitor 1</fullName>
    </submittedName>
</protein>
<feature type="domain" description="RRM" evidence="3">
    <location>
        <begin position="52"/>
        <end position="130"/>
    </location>
</feature>
<dbReference type="PROSITE" id="PS50137">
    <property type="entry name" value="DS_RBD"/>
    <property type="match status" value="1"/>
</dbReference>
<evidence type="ECO:0000313" key="6">
    <source>
        <dbReference type="Proteomes" id="UP000261560"/>
    </source>
</evidence>
<keyword evidence="6" id="KW-1185">Reference proteome</keyword>
<dbReference type="CTD" id="373863"/>
<dbReference type="GO" id="GO:0048255">
    <property type="term" value="P:mRNA stabilization"/>
    <property type="evidence" value="ECO:0007669"/>
    <property type="project" value="Ensembl"/>
</dbReference>
<dbReference type="PaxDb" id="30732-ENSOMEP00000028340"/>
<evidence type="ECO:0000313" key="5">
    <source>
        <dbReference type="Ensembl" id="ENSOMEP00000028340.1"/>
    </source>
</evidence>
<dbReference type="InterPro" id="IPR000504">
    <property type="entry name" value="RRM_dom"/>
</dbReference>
<accession>A0A3B3DG10</accession>
<dbReference type="Gene3D" id="3.30.70.330">
    <property type="match status" value="1"/>
</dbReference>
<keyword evidence="1 2" id="KW-0694">RNA-binding</keyword>
<dbReference type="SMART" id="SM00360">
    <property type="entry name" value="RRM"/>
    <property type="match status" value="2"/>
</dbReference>
<name>A0A3B3DG10_ORYME</name>
<reference evidence="5" key="2">
    <citation type="submission" date="2025-09" db="UniProtKB">
        <authorList>
            <consortium name="Ensembl"/>
        </authorList>
    </citation>
    <scope>IDENTIFICATION</scope>
</reference>
<dbReference type="PANTHER" id="PTHR21245">
    <property type="entry name" value="HETEROGENEOUS NUCLEAR RIBONUCLEOPROTEIN"/>
    <property type="match status" value="1"/>
</dbReference>
<evidence type="ECO:0000259" key="4">
    <source>
        <dbReference type="PROSITE" id="PS50137"/>
    </source>
</evidence>
<dbReference type="Proteomes" id="UP000261560">
    <property type="component" value="Unplaced"/>
</dbReference>
<dbReference type="Ensembl" id="ENSOMET00000031754.1">
    <property type="protein sequence ID" value="ENSOMEP00000028340.1"/>
    <property type="gene ID" value="ENSOMEG00000011374.1"/>
</dbReference>
<organism evidence="5 6">
    <name type="scientific">Oryzias melastigma</name>
    <name type="common">Marine medaka</name>
    <dbReference type="NCBI Taxonomy" id="30732"/>
    <lineage>
        <taxon>Eukaryota</taxon>
        <taxon>Metazoa</taxon>
        <taxon>Chordata</taxon>
        <taxon>Craniata</taxon>
        <taxon>Vertebrata</taxon>
        <taxon>Euteleostomi</taxon>
        <taxon>Actinopterygii</taxon>
        <taxon>Neopterygii</taxon>
        <taxon>Teleostei</taxon>
        <taxon>Neoteleostei</taxon>
        <taxon>Acanthomorphata</taxon>
        <taxon>Ovalentaria</taxon>
        <taxon>Atherinomorphae</taxon>
        <taxon>Beloniformes</taxon>
        <taxon>Adrianichthyidae</taxon>
        <taxon>Oryziinae</taxon>
        <taxon>Oryzias</taxon>
    </lineage>
</organism>
<dbReference type="InterPro" id="IPR012677">
    <property type="entry name" value="Nucleotide-bd_a/b_plait_sf"/>
</dbReference>
<dbReference type="CDD" id="cd12249">
    <property type="entry name" value="RRM1_hnRNPR_like"/>
    <property type="match status" value="1"/>
</dbReference>
<dbReference type="GO" id="GO:0060047">
    <property type="term" value="P:heart contraction"/>
    <property type="evidence" value="ECO:0007669"/>
    <property type="project" value="Ensembl"/>
</dbReference>
<dbReference type="AlphaFoldDB" id="A0A3B3DG10"/>
<dbReference type="GO" id="GO:0043186">
    <property type="term" value="C:P granule"/>
    <property type="evidence" value="ECO:0007669"/>
    <property type="project" value="Ensembl"/>
</dbReference>
<dbReference type="Pfam" id="PF00076">
    <property type="entry name" value="RRM_1"/>
    <property type="match status" value="1"/>
</dbReference>
<dbReference type="GO" id="GO:0043073">
    <property type="term" value="C:germ cell nucleus"/>
    <property type="evidence" value="ECO:0007669"/>
    <property type="project" value="Ensembl"/>
</dbReference>
<dbReference type="InterPro" id="IPR035979">
    <property type="entry name" value="RBD_domain_sf"/>
</dbReference>
<dbReference type="PROSITE" id="PS50102">
    <property type="entry name" value="RRM"/>
    <property type="match status" value="1"/>
</dbReference>
<dbReference type="GeneID" id="112153172"/>
<dbReference type="OMA" id="CERVNPV"/>
<dbReference type="GO" id="GO:0007281">
    <property type="term" value="P:germ cell development"/>
    <property type="evidence" value="ECO:0007669"/>
    <property type="project" value="Ensembl"/>
</dbReference>
<dbReference type="GeneTree" id="ENSGT00940000159225"/>
<proteinExistence type="predicted"/>
<dbReference type="SUPFAM" id="SSF54768">
    <property type="entry name" value="dsRNA-binding domain-like"/>
    <property type="match status" value="1"/>
</dbReference>
<evidence type="ECO:0000259" key="3">
    <source>
        <dbReference type="PROSITE" id="PS50102"/>
    </source>
</evidence>
<dbReference type="RefSeq" id="XP_024138916.1">
    <property type="nucleotide sequence ID" value="XM_024283148.2"/>
</dbReference>
<evidence type="ECO:0000256" key="2">
    <source>
        <dbReference type="PROSITE-ProRule" id="PRU00176"/>
    </source>
</evidence>
<dbReference type="SUPFAM" id="SSF54928">
    <property type="entry name" value="RNA-binding domain, RBD"/>
    <property type="match status" value="1"/>
</dbReference>
<dbReference type="Gene3D" id="3.30.160.20">
    <property type="match status" value="1"/>
</dbReference>
<feature type="domain" description="DRBM" evidence="4">
    <location>
        <begin position="286"/>
        <end position="366"/>
    </location>
</feature>
<sequence>MDNQSQVVNLERVQALEAWLKSTNTKLTQVNGQRKYGGPPEVWDGPPPGARCEVFISQIPRDVYEDLLIPLFSSVGVLWEFRLMMNFSGQNRGFAYAKYGTAAIANDAIRQLHGYTLGPGTRLNVRCSIEKRHLCIQNLPASTQQEELLQVLGLLSAGVESVALKAGPGIEGVSAVVCFSSHHAASMAKKVLGEEFKKQFCLEISIKWLSAEKHIPDEPPPPQRAPKGLLMSPLKHLGQTSPRLPPRMVSPSIPTAFCRAVGGPATQYGPKCTSSPPRGQLMFSVSPVLLLQKLSEASGWGDPQYEMFFSHTGPDGFLYFTYNVHVPGAPKTFRGFVMILPGHCSSTVLEEAQRAAAQQVLQKVCSSALSV</sequence>
<dbReference type="GO" id="GO:0003730">
    <property type="term" value="F:mRNA 3'-UTR binding"/>
    <property type="evidence" value="ECO:0007669"/>
    <property type="project" value="Ensembl"/>
</dbReference>
<dbReference type="Pfam" id="PF14709">
    <property type="entry name" value="DND1_DSRM"/>
    <property type="match status" value="1"/>
</dbReference>
<dbReference type="InterPro" id="IPR014720">
    <property type="entry name" value="dsRBD_dom"/>
</dbReference>
<dbReference type="STRING" id="30732.ENSOMEP00000028340"/>